<keyword evidence="3" id="KW-1185">Reference proteome</keyword>
<protein>
    <recommendedName>
        <fullName evidence="1">DUF6884 domain-containing protein</fullName>
    </recommendedName>
</protein>
<sequence>MTTTLHTGLAPAKGLIVVSCSREKLVTTTPVPAAELYQGALVPRLRGLAPEYRARVRILSAAYGLLRPDDLVGTYDSKLRTLGAAVALRSRVAPHLDLDLRTVRHVLVALEPLYQSAVSCLFDRMPECITLLPDPLDWSGTSAVLSEWGWL</sequence>
<comment type="caution">
    <text evidence="2">The sequence shown here is derived from an EMBL/GenBank/DDBJ whole genome shotgun (WGS) entry which is preliminary data.</text>
</comment>
<gene>
    <name evidence="2" type="ORF">F4559_004210</name>
</gene>
<dbReference type="Pfam" id="PF21818">
    <property type="entry name" value="DUF6884"/>
    <property type="match status" value="1"/>
</dbReference>
<dbReference type="AlphaFoldDB" id="A0A7W7T5U0"/>
<accession>A0A7W7T5U0</accession>
<evidence type="ECO:0000313" key="2">
    <source>
        <dbReference type="EMBL" id="MBB4966851.1"/>
    </source>
</evidence>
<proteinExistence type="predicted"/>
<feature type="domain" description="DUF6884" evidence="1">
    <location>
        <begin position="16"/>
        <end position="86"/>
    </location>
</feature>
<evidence type="ECO:0000259" key="1">
    <source>
        <dbReference type="Pfam" id="PF21818"/>
    </source>
</evidence>
<name>A0A7W7T5U0_9PSEU</name>
<dbReference type="InterPro" id="IPR049251">
    <property type="entry name" value="DUF6884"/>
</dbReference>
<dbReference type="Proteomes" id="UP000542674">
    <property type="component" value="Unassembled WGS sequence"/>
</dbReference>
<organism evidence="2 3">
    <name type="scientific">Saccharothrix violaceirubra</name>
    <dbReference type="NCBI Taxonomy" id="413306"/>
    <lineage>
        <taxon>Bacteria</taxon>
        <taxon>Bacillati</taxon>
        <taxon>Actinomycetota</taxon>
        <taxon>Actinomycetes</taxon>
        <taxon>Pseudonocardiales</taxon>
        <taxon>Pseudonocardiaceae</taxon>
        <taxon>Saccharothrix</taxon>
    </lineage>
</organism>
<dbReference type="RefSeq" id="WP_184671116.1">
    <property type="nucleotide sequence ID" value="NZ_BAABAI010000022.1"/>
</dbReference>
<dbReference type="EMBL" id="JACHJS010000001">
    <property type="protein sequence ID" value="MBB4966851.1"/>
    <property type="molecule type" value="Genomic_DNA"/>
</dbReference>
<evidence type="ECO:0000313" key="3">
    <source>
        <dbReference type="Proteomes" id="UP000542674"/>
    </source>
</evidence>
<reference evidence="2 3" key="1">
    <citation type="submission" date="2020-08" db="EMBL/GenBank/DDBJ databases">
        <title>Sequencing the genomes of 1000 actinobacteria strains.</title>
        <authorList>
            <person name="Klenk H.-P."/>
        </authorList>
    </citation>
    <scope>NUCLEOTIDE SEQUENCE [LARGE SCALE GENOMIC DNA]</scope>
    <source>
        <strain evidence="2 3">DSM 45084</strain>
    </source>
</reference>